<protein>
    <submittedName>
        <fullName evidence="6">Gdp/GTP exchange factor required for growth at low temperatures</fullName>
    </submittedName>
</protein>
<evidence type="ECO:0000256" key="2">
    <source>
        <dbReference type="PROSITE-ProRule" id="PRU00168"/>
    </source>
</evidence>
<dbReference type="SMART" id="SM00229">
    <property type="entry name" value="RasGEFN"/>
    <property type="match status" value="1"/>
</dbReference>
<dbReference type="PROSITE" id="PS50009">
    <property type="entry name" value="RASGEF_CAT"/>
    <property type="match status" value="1"/>
</dbReference>
<organism evidence="6 7">
    <name type="scientific">Metschnikowia aff. pulcherrima</name>
    <dbReference type="NCBI Taxonomy" id="2163413"/>
    <lineage>
        <taxon>Eukaryota</taxon>
        <taxon>Fungi</taxon>
        <taxon>Dikarya</taxon>
        <taxon>Ascomycota</taxon>
        <taxon>Saccharomycotina</taxon>
        <taxon>Pichiomycetes</taxon>
        <taxon>Metschnikowiaceae</taxon>
        <taxon>Metschnikowia</taxon>
    </lineage>
</organism>
<feature type="region of interest" description="Disordered" evidence="3">
    <location>
        <begin position="1"/>
        <end position="21"/>
    </location>
</feature>
<dbReference type="Gene3D" id="1.20.870.10">
    <property type="entry name" value="Son of sevenless (SoS) protein Chain: S domain 1"/>
    <property type="match status" value="1"/>
</dbReference>
<evidence type="ECO:0000313" key="6">
    <source>
        <dbReference type="EMBL" id="QBM85941.1"/>
    </source>
</evidence>
<dbReference type="CDD" id="cd06224">
    <property type="entry name" value="REM"/>
    <property type="match status" value="1"/>
</dbReference>
<accession>A0A4P6XJV9</accession>
<dbReference type="GO" id="GO:0005085">
    <property type="term" value="F:guanyl-nucleotide exchange factor activity"/>
    <property type="evidence" value="ECO:0007669"/>
    <property type="project" value="UniProtKB-KW"/>
</dbReference>
<feature type="compositionally biased region" description="Basic and acidic residues" evidence="3">
    <location>
        <begin position="981"/>
        <end position="1001"/>
    </location>
</feature>
<dbReference type="Gene3D" id="1.10.840.10">
    <property type="entry name" value="Ras guanine-nucleotide exchange factors catalytic domain"/>
    <property type="match status" value="1"/>
</dbReference>
<gene>
    <name evidence="6" type="primary">MPUL0A05720</name>
    <name evidence="6" type="ORF">METSCH_A05720</name>
</gene>
<dbReference type="GO" id="GO:0005886">
    <property type="term" value="C:plasma membrane"/>
    <property type="evidence" value="ECO:0007669"/>
    <property type="project" value="TreeGrafter"/>
</dbReference>
<dbReference type="Pfam" id="PF00618">
    <property type="entry name" value="RasGEF_N"/>
    <property type="match status" value="1"/>
</dbReference>
<evidence type="ECO:0000259" key="5">
    <source>
        <dbReference type="PROSITE" id="PS50212"/>
    </source>
</evidence>
<dbReference type="GO" id="GO:0007265">
    <property type="term" value="P:Ras protein signal transduction"/>
    <property type="evidence" value="ECO:0007669"/>
    <property type="project" value="TreeGrafter"/>
</dbReference>
<evidence type="ECO:0000256" key="3">
    <source>
        <dbReference type="SAM" id="MobiDB-lite"/>
    </source>
</evidence>
<dbReference type="InterPro" id="IPR008937">
    <property type="entry name" value="Ras-like_GEF"/>
</dbReference>
<feature type="domain" description="Ras-GEF" evidence="4">
    <location>
        <begin position="1200"/>
        <end position="1479"/>
    </location>
</feature>
<dbReference type="Pfam" id="PF00617">
    <property type="entry name" value="RasGEF"/>
    <property type="match status" value="1"/>
</dbReference>
<feature type="domain" description="N-terminal Ras-GEF" evidence="5">
    <location>
        <begin position="156"/>
        <end position="286"/>
    </location>
</feature>
<keyword evidence="1 2" id="KW-0344">Guanine-nucleotide releasing factor</keyword>
<dbReference type="SUPFAM" id="SSF48366">
    <property type="entry name" value="Ras GEF"/>
    <property type="match status" value="1"/>
</dbReference>
<keyword evidence="7" id="KW-1185">Reference proteome</keyword>
<dbReference type="InterPro" id="IPR000651">
    <property type="entry name" value="Ras-like_Gua-exchang_fac_N"/>
</dbReference>
<feature type="region of interest" description="Disordered" evidence="3">
    <location>
        <begin position="1016"/>
        <end position="1087"/>
    </location>
</feature>
<feature type="compositionally biased region" description="Polar residues" evidence="3">
    <location>
        <begin position="1016"/>
        <end position="1048"/>
    </location>
</feature>
<reference evidence="7" key="1">
    <citation type="submission" date="2019-03" db="EMBL/GenBank/DDBJ databases">
        <title>Snf2 controls pulcherriminic acid biosynthesis and connects pigmentation and antifungal activity of the yeast Metschnikowia pulcherrima.</title>
        <authorList>
            <person name="Gore-Lloyd D."/>
            <person name="Sumann I."/>
            <person name="Brachmann A.O."/>
            <person name="Schneeberger K."/>
            <person name="Ortiz-Merino R.A."/>
            <person name="Moreno-Beltran M."/>
            <person name="Schlaefli M."/>
            <person name="Kirner P."/>
            <person name="Santos Kron A."/>
            <person name="Wolfe K.H."/>
            <person name="Piel J."/>
            <person name="Ahrens C.H."/>
            <person name="Henk D."/>
            <person name="Freimoser F.M."/>
        </authorList>
    </citation>
    <scope>NUCLEOTIDE SEQUENCE [LARGE SCALE GENOMIC DNA]</scope>
    <source>
        <strain evidence="7">APC 1.2</strain>
    </source>
</reference>
<dbReference type="InterPro" id="IPR001895">
    <property type="entry name" value="RASGEF_cat_dom"/>
</dbReference>
<dbReference type="PROSITE" id="PS50212">
    <property type="entry name" value="RASGEF_NTER"/>
    <property type="match status" value="1"/>
</dbReference>
<dbReference type="SMART" id="SM00147">
    <property type="entry name" value="RasGEF"/>
    <property type="match status" value="1"/>
</dbReference>
<sequence>MDLSPGSNGSLPEPSVSEDGTFCESINDTVSRLEADVLSGHEPENAMETPDEIAHKVDNDAHWEQKSEFVDPACDISSLKLAKTGPAVQNSPYQDADLLHEDLSDVITANEMPKLADAQLSDKFAYNNHNESIFDDYRYFPSLKAENGVVKFDANDAECINHATLKALLVQLTSPEVVDYNLICDFFLTYRTFTDPHTVLSLLITRLVWSLQYINLRKAETEKLGKLVLLRTFVVMRHWILNYFFDDFELDDRLCDSFLYHLNQITSLGLITSDMQYEVKILLDLKTHWLSQLREFYGRLYDAQGAVFATLLPMSAEYFDVKRLTKLNTEASIHTNPSFRRLAMLSLYDQKTHHKVMVYDGSTPESALPISNLVNQHKSLRMSLDDKIKEFSKGKKENIRFTTAKREPLAPKHNHMNLKDSSLALKKTTQNASLAKKDDTNAGFSTNGRVKLPSARVSKFVPLSPVKKMRCSVKEERPAYVQESDEVGRKKSIKRIVEGWTKSIYSPDMHSEKLTFSPNMLPLLPDNETAEDMQRPDNVQDNSIGDRIDVLSARIVDELEFMIRYYVYDSHDTITETEPHDEVSRATIAFLPKKVTAVLLPNAAKVRSRDSDLMQKDLSMHDISELNIEKIDNLFSQNSIGEHTGENSGDFGENDQSLAACRNLHSHKNRASRALKRSLFGGRIASINWNDDGNLFLENSALLNDTSARPETKFYDVSADRENIVQTPLKLSSDLNLSELDQYDAEVSDLGIAMSPQSLRRKQVRKMSIHEQFSGGLGKKTVSLSRNLTDSFKHESIKLYMSYDLALSASSEISRQERYSLHLKKKTGCHDLRRLAEDNSLHHLVFARLSASSNVSARINRASLALQFSKLSLAKKSTRLSTLCALTELPFSLARDSHASLSTRAFVQDDSGKLSDLSVSSVFSNAARERPARDSSDASNKLSSASVAIPGISNNILRELASIPDESFSSNNPIQSALYKLEGKPGKRSERGQNKLQEKGDFSFEKTIANELNQASANDDSVQNQDGTIQEQTGPADQGVQNAGSNGENDAEIDADTAGNIVPETVTSSGEEDDKEGAAQDSRLPVTEHADNFQNTEDILDAINNAATEDVIGYSSDIEDELRKRPITPIKTRSKLLLVSQTNSNANALYPLIPNSESGSPYSLLSPKLVLDGYYLALENLAVGHVMTTGSHVSFVLSYDSMALAEHFTIIERDMMQEIDWKELIELKWNKDLTPVNSWLEIIVNDEYYNVNKGVNLVIARFNLVVNWIISEILLTKKESERREIISRFIHVAYHSYEMQNYSTLMQVILALTSEKVNRLKQTWNNLNPGDILTLKHLEHVTSPLKNFVNMRVCTNQIRPLKGCIPFVGLYLSDLIFNAERPKFVKPKKEPAKNMTTNEDTCELSVTQGDSTMGSNPGVEEKMINFSRFRTSVHIVKSLSQSIEWSQNYNVTVDDELLRKCLYIKSLDEGEMNVCLEHLER</sequence>
<proteinExistence type="predicted"/>
<name>A0A4P6XJV9_9ASCO</name>
<dbReference type="PANTHER" id="PTHR23113">
    <property type="entry name" value="GUANINE NUCLEOTIDE EXCHANGE FACTOR"/>
    <property type="match status" value="1"/>
</dbReference>
<evidence type="ECO:0000313" key="7">
    <source>
        <dbReference type="Proteomes" id="UP000292447"/>
    </source>
</evidence>
<feature type="region of interest" description="Disordered" evidence="3">
    <location>
        <begin position="980"/>
        <end position="1001"/>
    </location>
</feature>
<dbReference type="PANTHER" id="PTHR23113:SF363">
    <property type="entry name" value="PROTEIN SON OF SEVENLESS"/>
    <property type="match status" value="1"/>
</dbReference>
<dbReference type="InterPro" id="IPR023578">
    <property type="entry name" value="Ras_GEF_dom_sf"/>
</dbReference>
<evidence type="ECO:0000259" key="4">
    <source>
        <dbReference type="PROSITE" id="PS50009"/>
    </source>
</evidence>
<dbReference type="EMBL" id="CP034456">
    <property type="protein sequence ID" value="QBM85941.1"/>
    <property type="molecule type" value="Genomic_DNA"/>
</dbReference>
<dbReference type="STRING" id="2163413.A0A4P6XJV9"/>
<evidence type="ECO:0000256" key="1">
    <source>
        <dbReference type="ARBA" id="ARBA00022658"/>
    </source>
</evidence>
<dbReference type="Proteomes" id="UP000292447">
    <property type="component" value="Chromosome I"/>
</dbReference>
<feature type="compositionally biased region" description="Polar residues" evidence="3">
    <location>
        <begin position="1"/>
        <end position="10"/>
    </location>
</feature>
<dbReference type="InterPro" id="IPR036964">
    <property type="entry name" value="RASGEF_cat_dom_sf"/>
</dbReference>